<organism evidence="5 6">
    <name type="scientific">Gossypium raimondii</name>
    <name type="common">Peruvian cotton</name>
    <name type="synonym">Gossypium klotzschianum subsp. raimondii</name>
    <dbReference type="NCBI Taxonomy" id="29730"/>
    <lineage>
        <taxon>Eukaryota</taxon>
        <taxon>Viridiplantae</taxon>
        <taxon>Streptophyta</taxon>
        <taxon>Embryophyta</taxon>
        <taxon>Tracheophyta</taxon>
        <taxon>Spermatophyta</taxon>
        <taxon>Magnoliopsida</taxon>
        <taxon>eudicotyledons</taxon>
        <taxon>Gunneridae</taxon>
        <taxon>Pentapetalae</taxon>
        <taxon>rosids</taxon>
        <taxon>malvids</taxon>
        <taxon>Malvales</taxon>
        <taxon>Malvaceae</taxon>
        <taxon>Malvoideae</taxon>
        <taxon>Gossypium</taxon>
    </lineage>
</organism>
<evidence type="ECO:0000256" key="2">
    <source>
        <dbReference type="ARBA" id="ARBA00022737"/>
    </source>
</evidence>
<evidence type="ECO:0000313" key="5">
    <source>
        <dbReference type="EMBL" id="MBA0586154.1"/>
    </source>
</evidence>
<dbReference type="FunFam" id="2.120.10.80:FF:000059">
    <property type="entry name" value="F-box only protein 6"/>
    <property type="match status" value="1"/>
</dbReference>
<dbReference type="InterPro" id="IPR036047">
    <property type="entry name" value="F-box-like_dom_sf"/>
</dbReference>
<dbReference type="SMART" id="SM00256">
    <property type="entry name" value="FBOX"/>
    <property type="match status" value="1"/>
</dbReference>
<dbReference type="InterPro" id="IPR050796">
    <property type="entry name" value="SCF_F-box_component"/>
</dbReference>
<name>A0A7J8PAD3_GOSRA</name>
<dbReference type="PANTHER" id="PTHR31672">
    <property type="entry name" value="BNACNNG10540D PROTEIN"/>
    <property type="match status" value="1"/>
</dbReference>
<reference evidence="5 6" key="1">
    <citation type="journal article" date="2019" name="Genome Biol. Evol.">
        <title>Insights into the evolution of the New World diploid cottons (Gossypium, subgenus Houzingenia) based on genome sequencing.</title>
        <authorList>
            <person name="Grover C.E."/>
            <person name="Arick M.A. 2nd"/>
            <person name="Thrash A."/>
            <person name="Conover J.L."/>
            <person name="Sanders W.S."/>
            <person name="Peterson D.G."/>
            <person name="Frelichowski J.E."/>
            <person name="Scheffler J.A."/>
            <person name="Scheffler B.E."/>
            <person name="Wendel J.F."/>
        </authorList>
    </citation>
    <scope>NUCLEOTIDE SEQUENCE [LARGE SCALE GENOMIC DNA]</scope>
    <source>
        <strain evidence="5">8</strain>
        <tissue evidence="5">Leaf</tissue>
    </source>
</reference>
<dbReference type="InterPro" id="IPR056592">
    <property type="entry name" value="Beta-prop_At3g26010-like"/>
</dbReference>
<dbReference type="Gene3D" id="1.20.1280.50">
    <property type="match status" value="1"/>
</dbReference>
<dbReference type="CDD" id="cd22157">
    <property type="entry name" value="F-box_AtFBW1-like"/>
    <property type="match status" value="1"/>
</dbReference>
<sequence>MRHSPFLPSIAGLTLDSTTGEESCVPCAIQVNYGTCCFTDTRLLYYLLYYDVLRSFYHSLYSFFTPRSSLGFFGSLINVPIAGCTDLITRNIYHISCDGMNGGIAIALNMFELNDLKFIVADDTPADDYYSLVMAAGKSGSCKMLEPFEPPGPPPSKKSRKGRNQEKLHGSTAIPEAEVMEQDIWKEFPEDLLEAVIARLPIASFFRFRSVCRKWNSLLESQSFSQRCAEIPQGNTWFYAFTHDNVNSGTMYYDPSMRKWHHPAYRPTKMIALPVASAGGLVCFLDIGHRKFYVCNPLTRSFKELPTGSVKVWSRIAVGMTLNGNSTTGGYKVMWVGRDGEYEVYDSVKNSWSRPGSMPSNIKVPLSLNFLSQAVSVDNTLCFMRSDPEGIVSYNMDTGVCKQFIIPAPLHLSDHSLAECKGRIMLVGLLTKNAATCACIWELQKMTLLWKEVDRMPNVWCLEFYGKHVRMTCSGNEGLLMLQMRSRQMNRLVTYNVMSREWLKVPGSVVPRGRKQQRVACCIAFNPCLTATA</sequence>
<dbReference type="InterPro" id="IPR001810">
    <property type="entry name" value="F-box_dom"/>
</dbReference>
<dbReference type="Pfam" id="PF24750">
    <property type="entry name" value="b-prop_At3g26010-like"/>
    <property type="match status" value="1"/>
</dbReference>
<dbReference type="Pfam" id="PF00646">
    <property type="entry name" value="F-box"/>
    <property type="match status" value="1"/>
</dbReference>
<dbReference type="SUPFAM" id="SSF50965">
    <property type="entry name" value="Galactose oxidase, central domain"/>
    <property type="match status" value="1"/>
</dbReference>
<comment type="caution">
    <text evidence="5">The sequence shown here is derived from an EMBL/GenBank/DDBJ whole genome shotgun (WGS) entry which is preliminary data.</text>
</comment>
<keyword evidence="2" id="KW-0677">Repeat</keyword>
<dbReference type="EMBL" id="JABEZZ010000005">
    <property type="protein sequence ID" value="MBA0586154.1"/>
    <property type="molecule type" value="Genomic_DNA"/>
</dbReference>
<dbReference type="InterPro" id="IPR011043">
    <property type="entry name" value="Gal_Oxase/kelch_b-propeller"/>
</dbReference>
<protein>
    <recommendedName>
        <fullName evidence="4">F-box domain-containing protein</fullName>
    </recommendedName>
</protein>
<evidence type="ECO:0000256" key="1">
    <source>
        <dbReference type="ARBA" id="ARBA00022441"/>
    </source>
</evidence>
<feature type="region of interest" description="Disordered" evidence="3">
    <location>
        <begin position="147"/>
        <end position="172"/>
    </location>
</feature>
<dbReference type="AlphaFoldDB" id="A0A7J8PAD3"/>
<gene>
    <name evidence="5" type="ORF">Gorai_016904</name>
</gene>
<feature type="domain" description="F-box" evidence="4">
    <location>
        <begin position="182"/>
        <end position="227"/>
    </location>
</feature>
<dbReference type="PROSITE" id="PS50181">
    <property type="entry name" value="FBOX"/>
    <property type="match status" value="1"/>
</dbReference>
<evidence type="ECO:0000259" key="4">
    <source>
        <dbReference type="PROSITE" id="PS50181"/>
    </source>
</evidence>
<evidence type="ECO:0000313" key="6">
    <source>
        <dbReference type="Proteomes" id="UP000593578"/>
    </source>
</evidence>
<dbReference type="Proteomes" id="UP000593578">
    <property type="component" value="Unassembled WGS sequence"/>
</dbReference>
<proteinExistence type="predicted"/>
<dbReference type="Gene3D" id="2.120.10.80">
    <property type="entry name" value="Kelch-type beta propeller"/>
    <property type="match status" value="1"/>
</dbReference>
<dbReference type="SUPFAM" id="SSF81383">
    <property type="entry name" value="F-box domain"/>
    <property type="match status" value="1"/>
</dbReference>
<dbReference type="InterPro" id="IPR015915">
    <property type="entry name" value="Kelch-typ_b-propeller"/>
</dbReference>
<accession>A0A7J8PAD3</accession>
<dbReference type="FunFam" id="1.20.1280.50:FF:000008">
    <property type="entry name" value="F-box only protein 6"/>
    <property type="match status" value="1"/>
</dbReference>
<dbReference type="PANTHER" id="PTHR31672:SF12">
    <property type="entry name" value="F-BOX DOMAIN-CONTAINING PROTEIN"/>
    <property type="match status" value="1"/>
</dbReference>
<keyword evidence="1" id="KW-0880">Kelch repeat</keyword>
<evidence type="ECO:0000256" key="3">
    <source>
        <dbReference type="SAM" id="MobiDB-lite"/>
    </source>
</evidence>